<dbReference type="GO" id="GO:0015648">
    <property type="term" value="F:lipid-linked peptidoglycan transporter activity"/>
    <property type="evidence" value="ECO:0007669"/>
    <property type="project" value="TreeGrafter"/>
</dbReference>
<evidence type="ECO:0000256" key="5">
    <source>
        <dbReference type="ARBA" id="ARBA00022984"/>
    </source>
</evidence>
<dbReference type="InterPro" id="IPR004268">
    <property type="entry name" value="MurJ"/>
</dbReference>
<feature type="transmembrane region" description="Helical" evidence="8">
    <location>
        <begin position="110"/>
        <end position="137"/>
    </location>
</feature>
<keyword evidence="3 8" id="KW-0812">Transmembrane</keyword>
<feature type="transmembrane region" description="Helical" evidence="8">
    <location>
        <begin position="382"/>
        <end position="406"/>
    </location>
</feature>
<comment type="subcellular location">
    <subcellularLocation>
        <location evidence="1">Cell membrane</location>
        <topology evidence="1">Multi-pass membrane protein</topology>
    </subcellularLocation>
</comment>
<evidence type="ECO:0000256" key="3">
    <source>
        <dbReference type="ARBA" id="ARBA00022692"/>
    </source>
</evidence>
<keyword evidence="4" id="KW-0133">Cell shape</keyword>
<keyword evidence="2" id="KW-1003">Cell membrane</keyword>
<feature type="transmembrane region" description="Helical" evidence="8">
    <location>
        <begin position="70"/>
        <end position="89"/>
    </location>
</feature>
<proteinExistence type="predicted"/>
<dbReference type="Pfam" id="PF03023">
    <property type="entry name" value="MurJ"/>
    <property type="match status" value="1"/>
</dbReference>
<feature type="transmembrane region" description="Helical" evidence="8">
    <location>
        <begin position="343"/>
        <end position="362"/>
    </location>
</feature>
<dbReference type="InterPro" id="IPR051050">
    <property type="entry name" value="Lipid_II_flippase_MurJ/MviN"/>
</dbReference>
<dbReference type="PRINTS" id="PR01806">
    <property type="entry name" value="VIRFACTRMVIN"/>
</dbReference>
<sequence length="540" mass="55519">MEHSVSARSVLRADLSRPAARRTVRRSAVVSGGILISRLTGLVRVVVVGAVLGPTYFANAFVATNMVPNLTYSVIAGPALALVIVPTVVQVLARGGPDAAIRLLGRVSGFLLIASAVLAGIVALSAPVLGWCLSLGIPQPSLREQAEQTATVLVLLVAPQVVLYTAAALGAAAQQARERFTLAAVAPAAENVVLIAAVVVVGVHWGPGLDVAEITAGPLVVLGLGSTLAVAVHACLQLFGASRAGLPLRPSLRWRPDPEVASVLRRLRNSISLPLTRSVALYVLLAAASTVPGGVIVVQSAYTVMQVPTALGARAVSTVVLPGMSAAVARDDHSGFAASWRQALTLASITSLPPLLLLTALAHPIASMLANGQLHSDKLIDQLAACLAVIAVAQFAASVHMVGLDALFAQLNTRCPRVASYALLAASLTVTFAALLVPDDQSRLVVLCAGLLAGELAGAVTVLFGLRAALRPERWIDHAQIARALLACVSMVPIVAFGRWFLSTGEISRAGGVIALGACGLVAIAVYAGAVRISWIGRCP</sequence>
<feature type="transmembrane region" description="Helical" evidence="8">
    <location>
        <begin position="180"/>
        <end position="205"/>
    </location>
</feature>
<dbReference type="GO" id="GO:0008360">
    <property type="term" value="P:regulation of cell shape"/>
    <property type="evidence" value="ECO:0007669"/>
    <property type="project" value="UniProtKB-KW"/>
</dbReference>
<dbReference type="AlphaFoldDB" id="A0A4V2YID9"/>
<comment type="caution">
    <text evidence="9">The sequence shown here is derived from an EMBL/GenBank/DDBJ whole genome shotgun (WGS) entry which is preliminary data.</text>
</comment>
<evidence type="ECO:0000313" key="10">
    <source>
        <dbReference type="Proteomes" id="UP000294947"/>
    </source>
</evidence>
<keyword evidence="6 8" id="KW-1133">Transmembrane helix</keyword>
<evidence type="ECO:0000256" key="6">
    <source>
        <dbReference type="ARBA" id="ARBA00022989"/>
    </source>
</evidence>
<accession>A0A4V2YID9</accession>
<dbReference type="EMBL" id="SMKW01000144">
    <property type="protein sequence ID" value="TDD34427.1"/>
    <property type="molecule type" value="Genomic_DNA"/>
</dbReference>
<evidence type="ECO:0000256" key="8">
    <source>
        <dbReference type="SAM" id="Phobius"/>
    </source>
</evidence>
<evidence type="ECO:0000256" key="4">
    <source>
        <dbReference type="ARBA" id="ARBA00022960"/>
    </source>
</evidence>
<feature type="transmembrane region" description="Helical" evidence="8">
    <location>
        <begin position="481"/>
        <end position="502"/>
    </location>
</feature>
<feature type="transmembrane region" description="Helical" evidence="8">
    <location>
        <begin position="217"/>
        <end position="239"/>
    </location>
</feature>
<feature type="transmembrane region" description="Helical" evidence="8">
    <location>
        <begin position="149"/>
        <end position="173"/>
    </location>
</feature>
<keyword evidence="7 8" id="KW-0472">Membrane</keyword>
<organism evidence="9 10">
    <name type="scientific">Saccharopolyspora elongata</name>
    <dbReference type="NCBI Taxonomy" id="2530387"/>
    <lineage>
        <taxon>Bacteria</taxon>
        <taxon>Bacillati</taxon>
        <taxon>Actinomycetota</taxon>
        <taxon>Actinomycetes</taxon>
        <taxon>Pseudonocardiales</taxon>
        <taxon>Pseudonocardiaceae</taxon>
        <taxon>Saccharopolyspora</taxon>
    </lineage>
</organism>
<feature type="transmembrane region" description="Helical" evidence="8">
    <location>
        <begin position="418"/>
        <end position="438"/>
    </location>
</feature>
<evidence type="ECO:0008006" key="11">
    <source>
        <dbReference type="Google" id="ProtNLM"/>
    </source>
</evidence>
<dbReference type="Proteomes" id="UP000294947">
    <property type="component" value="Unassembled WGS sequence"/>
</dbReference>
<feature type="transmembrane region" description="Helical" evidence="8">
    <location>
        <begin position="444"/>
        <end position="469"/>
    </location>
</feature>
<gene>
    <name evidence="9" type="ORF">E1288_44470</name>
</gene>
<evidence type="ECO:0000256" key="1">
    <source>
        <dbReference type="ARBA" id="ARBA00004651"/>
    </source>
</evidence>
<name>A0A4V2YID9_9PSEU</name>
<protein>
    <recommendedName>
        <fullName evidence="11">Peptidoglycan lipid II flippase</fullName>
    </recommendedName>
</protein>
<feature type="transmembrane region" description="Helical" evidence="8">
    <location>
        <begin position="35"/>
        <end position="58"/>
    </location>
</feature>
<dbReference type="OrthoDB" id="4350032at2"/>
<reference evidence="9 10" key="1">
    <citation type="submission" date="2019-03" db="EMBL/GenBank/DDBJ databases">
        <title>Draft genome sequences of novel Actinobacteria.</title>
        <authorList>
            <person name="Sahin N."/>
            <person name="Ay H."/>
            <person name="Saygin H."/>
        </authorList>
    </citation>
    <scope>NUCLEOTIDE SEQUENCE [LARGE SCALE GENOMIC DNA]</scope>
    <source>
        <strain evidence="9 10">7K502</strain>
    </source>
</reference>
<evidence type="ECO:0000256" key="2">
    <source>
        <dbReference type="ARBA" id="ARBA00022475"/>
    </source>
</evidence>
<feature type="transmembrane region" description="Helical" evidence="8">
    <location>
        <begin position="279"/>
        <end position="305"/>
    </location>
</feature>
<evidence type="ECO:0000256" key="7">
    <source>
        <dbReference type="ARBA" id="ARBA00023136"/>
    </source>
</evidence>
<dbReference type="PANTHER" id="PTHR47019">
    <property type="entry name" value="LIPID II FLIPPASE MURJ"/>
    <property type="match status" value="1"/>
</dbReference>
<feature type="transmembrane region" description="Helical" evidence="8">
    <location>
        <begin position="514"/>
        <end position="535"/>
    </location>
</feature>
<keyword evidence="10" id="KW-1185">Reference proteome</keyword>
<dbReference type="GO" id="GO:0034204">
    <property type="term" value="P:lipid translocation"/>
    <property type="evidence" value="ECO:0007669"/>
    <property type="project" value="TreeGrafter"/>
</dbReference>
<dbReference type="PANTHER" id="PTHR47019:SF1">
    <property type="entry name" value="LIPID II FLIPPASE MURJ"/>
    <property type="match status" value="1"/>
</dbReference>
<evidence type="ECO:0000313" key="9">
    <source>
        <dbReference type="EMBL" id="TDD34427.1"/>
    </source>
</evidence>
<keyword evidence="5" id="KW-0573">Peptidoglycan synthesis</keyword>
<dbReference type="GO" id="GO:0005886">
    <property type="term" value="C:plasma membrane"/>
    <property type="evidence" value="ECO:0007669"/>
    <property type="project" value="UniProtKB-SubCell"/>
</dbReference>
<dbReference type="GO" id="GO:0009252">
    <property type="term" value="P:peptidoglycan biosynthetic process"/>
    <property type="evidence" value="ECO:0007669"/>
    <property type="project" value="UniProtKB-KW"/>
</dbReference>